<evidence type="ECO:0000256" key="2">
    <source>
        <dbReference type="ARBA" id="ARBA00022618"/>
    </source>
</evidence>
<feature type="region of interest" description="Disordered" evidence="8">
    <location>
        <begin position="308"/>
        <end position="338"/>
    </location>
</feature>
<dbReference type="GO" id="GO:0051301">
    <property type="term" value="P:cell division"/>
    <property type="evidence" value="ECO:0007669"/>
    <property type="project" value="UniProtKB-KW"/>
</dbReference>
<feature type="compositionally biased region" description="Basic and acidic residues" evidence="8">
    <location>
        <begin position="661"/>
        <end position="680"/>
    </location>
</feature>
<evidence type="ECO:0000256" key="6">
    <source>
        <dbReference type="ARBA" id="ARBA00023242"/>
    </source>
</evidence>
<keyword evidence="2" id="KW-0132">Cell division</keyword>
<feature type="region of interest" description="Disordered" evidence="8">
    <location>
        <begin position="661"/>
        <end position="711"/>
    </location>
</feature>
<evidence type="ECO:0000256" key="1">
    <source>
        <dbReference type="ARBA" id="ARBA00004123"/>
    </source>
</evidence>
<dbReference type="OrthoDB" id="200660at2759"/>
<dbReference type="PANTHER" id="PTHR12663">
    <property type="entry name" value="ANDROGEN INDUCED INHIBITOR OF PROLIFERATION AS3 / PDS5-RELATED"/>
    <property type="match status" value="1"/>
</dbReference>
<dbReference type="Gene3D" id="2.30.30.140">
    <property type="match status" value="1"/>
</dbReference>
<sequence>MASSRDQKELEPELHRISKRLASPPSDIEALIDLIDEADMLLTEVDQLPSDSMACALYPVMKALIRKELLRHSDTDVRMTVGSCFSEISRITAPTSPYNNGLMKKIFRIIVDGIGGLNDTSSRSYYKRVYMLHVLAKYKLCLLLLDLECHELILEMFHHFLNTISANDNENIFSAMETVMTLVVLEIEIISPELLDCLLACVKRDNKDLSPVACKLGEKVIANCTRTLKPYLVEKVQSMGLPLGDYCKIVADMCQDNFVDPKQSKLTGADKCLGDTTTLSERTHSVELPQASGISGFEGQLEEVYSADGIPPKSKKRGKHDILDSTGGGSRRDESRKVVSCDDLHGEIYPKRSLSGSQFARKRGGEILTADHHASSFGGKGSLIPIQNEEEARLSVGLSSKRSVKTTDDSKGKLHMHSGRKKFDEPQHMTGIDESLVGCKIRVWWPDDNMFYEGMVSSFDPVSRKHKVVYYDDDVEILSLKKERWEFVKNTREKAAGAKNMPSLDASLDRPLKKMKLSSNPARSLVNPVAQPGSGDISAHKPEANKMESISTSHGLDGKKHKSRRIRGPTIISSSDDEPNNTSSNSGVLHVRKHKHSASKLNKEHTVSGTSENVGLKLIRTQIKSKGEHPKTGGSDMGGCIPKAGSKVMDHTLIISSNLKNEIHEIHRKPKNDAPKKSTDTTHNAVDTSYKPKRESANAETSKAAKQPTCSKAVEINVNYLTGSSPSRRN</sequence>
<proteinExistence type="predicted"/>
<reference evidence="9" key="1">
    <citation type="submission" date="2021-03" db="EMBL/GenBank/DDBJ databases">
        <authorList>
            <person name="Li Z."/>
            <person name="Yang C."/>
        </authorList>
    </citation>
    <scope>NUCLEOTIDE SEQUENCE</scope>
    <source>
        <strain evidence="9">Dzin_1.0</strain>
        <tissue evidence="9">Leaf</tissue>
    </source>
</reference>
<comment type="caution">
    <text evidence="9">The sequence shown here is derived from an EMBL/GenBank/DDBJ whole genome shotgun (WGS) entry which is preliminary data.</text>
</comment>
<dbReference type="InterPro" id="IPR016024">
    <property type="entry name" value="ARM-type_fold"/>
</dbReference>
<dbReference type="GO" id="GO:0035825">
    <property type="term" value="P:homologous recombination"/>
    <property type="evidence" value="ECO:0007669"/>
    <property type="project" value="UniProtKB-ARBA"/>
</dbReference>
<dbReference type="AlphaFoldDB" id="A0A9D5D4P6"/>
<dbReference type="GO" id="GO:0007064">
    <property type="term" value="P:mitotic sister chromatid cohesion"/>
    <property type="evidence" value="ECO:0007669"/>
    <property type="project" value="InterPro"/>
</dbReference>
<evidence type="ECO:0000256" key="8">
    <source>
        <dbReference type="SAM" id="MobiDB-lite"/>
    </source>
</evidence>
<dbReference type="Pfam" id="PF20168">
    <property type="entry name" value="PDS5"/>
    <property type="match status" value="1"/>
</dbReference>
<dbReference type="InterPro" id="IPR039776">
    <property type="entry name" value="Pds5"/>
</dbReference>
<name>A0A9D5D4P6_9LILI</name>
<comment type="subcellular location">
    <subcellularLocation>
        <location evidence="1">Nucleus</location>
    </subcellularLocation>
</comment>
<gene>
    <name evidence="9" type="ORF">J5N97_002653</name>
</gene>
<keyword evidence="5" id="KW-0234">DNA repair</keyword>
<protein>
    <submittedName>
        <fullName evidence="9">Uncharacterized protein</fullName>
    </submittedName>
</protein>
<dbReference type="PANTHER" id="PTHR12663:SF0">
    <property type="entry name" value="PRECOCIOUS DISSOCIATION OF SISTERS 5, ISOFORM A"/>
    <property type="match status" value="1"/>
</dbReference>
<dbReference type="SUPFAM" id="SSF48371">
    <property type="entry name" value="ARM repeat"/>
    <property type="match status" value="1"/>
</dbReference>
<evidence type="ECO:0000313" key="9">
    <source>
        <dbReference type="EMBL" id="KAJ0984297.1"/>
    </source>
</evidence>
<dbReference type="EMBL" id="JAGGNH010000001">
    <property type="protein sequence ID" value="KAJ0984297.1"/>
    <property type="molecule type" value="Genomic_DNA"/>
</dbReference>
<evidence type="ECO:0000256" key="3">
    <source>
        <dbReference type="ARBA" id="ARBA00022763"/>
    </source>
</evidence>
<dbReference type="Proteomes" id="UP001085076">
    <property type="component" value="Miscellaneous, Linkage group lg01"/>
</dbReference>
<evidence type="ECO:0000313" key="10">
    <source>
        <dbReference type="Proteomes" id="UP001085076"/>
    </source>
</evidence>
<dbReference type="GO" id="GO:0000785">
    <property type="term" value="C:chromatin"/>
    <property type="evidence" value="ECO:0007669"/>
    <property type="project" value="TreeGrafter"/>
</dbReference>
<dbReference type="SUPFAM" id="SSF63748">
    <property type="entry name" value="Tudor/PWWP/MBT"/>
    <property type="match status" value="1"/>
</dbReference>
<dbReference type="GO" id="GO:0006281">
    <property type="term" value="P:DNA repair"/>
    <property type="evidence" value="ECO:0007669"/>
    <property type="project" value="UniProtKB-KW"/>
</dbReference>
<keyword evidence="6" id="KW-0539">Nucleus</keyword>
<evidence type="ECO:0000256" key="7">
    <source>
        <dbReference type="ARBA" id="ARBA00023306"/>
    </source>
</evidence>
<feature type="region of interest" description="Disordered" evidence="8">
    <location>
        <begin position="517"/>
        <end position="611"/>
    </location>
</feature>
<keyword evidence="3" id="KW-0227">DNA damage</keyword>
<keyword evidence="10" id="KW-1185">Reference proteome</keyword>
<feature type="region of interest" description="Disordered" evidence="8">
    <location>
        <begin position="399"/>
        <end position="418"/>
    </location>
</feature>
<keyword evidence="7" id="KW-0131">Cell cycle</keyword>
<keyword evidence="4" id="KW-0498">Mitosis</keyword>
<accession>A0A9D5D4P6</accession>
<reference evidence="9" key="2">
    <citation type="journal article" date="2022" name="Hortic Res">
        <title>The genome of Dioscorea zingiberensis sheds light on the biosynthesis, origin and evolution of the medicinally important diosgenin saponins.</title>
        <authorList>
            <person name="Li Y."/>
            <person name="Tan C."/>
            <person name="Li Z."/>
            <person name="Guo J."/>
            <person name="Li S."/>
            <person name="Chen X."/>
            <person name="Wang C."/>
            <person name="Dai X."/>
            <person name="Yang H."/>
            <person name="Song W."/>
            <person name="Hou L."/>
            <person name="Xu J."/>
            <person name="Tong Z."/>
            <person name="Xu A."/>
            <person name="Yuan X."/>
            <person name="Wang W."/>
            <person name="Yang Q."/>
            <person name="Chen L."/>
            <person name="Sun Z."/>
            <person name="Wang K."/>
            <person name="Pan B."/>
            <person name="Chen J."/>
            <person name="Bao Y."/>
            <person name="Liu F."/>
            <person name="Qi X."/>
            <person name="Gang D.R."/>
            <person name="Wen J."/>
            <person name="Li J."/>
        </authorList>
    </citation>
    <scope>NUCLEOTIDE SEQUENCE</scope>
    <source>
        <strain evidence="9">Dzin_1.0</strain>
    </source>
</reference>
<dbReference type="CDD" id="cd20404">
    <property type="entry name" value="Tudor_Agenet_AtEML-like"/>
    <property type="match status" value="1"/>
</dbReference>
<evidence type="ECO:0000256" key="4">
    <source>
        <dbReference type="ARBA" id="ARBA00022776"/>
    </source>
</evidence>
<dbReference type="GO" id="GO:0005634">
    <property type="term" value="C:nucleus"/>
    <property type="evidence" value="ECO:0007669"/>
    <property type="project" value="UniProtKB-SubCell"/>
</dbReference>
<organism evidence="9 10">
    <name type="scientific">Dioscorea zingiberensis</name>
    <dbReference type="NCBI Taxonomy" id="325984"/>
    <lineage>
        <taxon>Eukaryota</taxon>
        <taxon>Viridiplantae</taxon>
        <taxon>Streptophyta</taxon>
        <taxon>Embryophyta</taxon>
        <taxon>Tracheophyta</taxon>
        <taxon>Spermatophyta</taxon>
        <taxon>Magnoliopsida</taxon>
        <taxon>Liliopsida</taxon>
        <taxon>Dioscoreales</taxon>
        <taxon>Dioscoreaceae</taxon>
        <taxon>Dioscorea</taxon>
    </lineage>
</organism>
<evidence type="ECO:0000256" key="5">
    <source>
        <dbReference type="ARBA" id="ARBA00023204"/>
    </source>
</evidence>